<gene>
    <name evidence="1" type="ORF">MAR_001990</name>
</gene>
<organism evidence="1 2">
    <name type="scientific">Mya arenaria</name>
    <name type="common">Soft-shell clam</name>
    <dbReference type="NCBI Taxonomy" id="6604"/>
    <lineage>
        <taxon>Eukaryota</taxon>
        <taxon>Metazoa</taxon>
        <taxon>Spiralia</taxon>
        <taxon>Lophotrochozoa</taxon>
        <taxon>Mollusca</taxon>
        <taxon>Bivalvia</taxon>
        <taxon>Autobranchia</taxon>
        <taxon>Heteroconchia</taxon>
        <taxon>Euheterodonta</taxon>
        <taxon>Imparidentia</taxon>
        <taxon>Neoheterodontei</taxon>
        <taxon>Myida</taxon>
        <taxon>Myoidea</taxon>
        <taxon>Myidae</taxon>
        <taxon>Mya</taxon>
    </lineage>
</organism>
<dbReference type="Proteomes" id="UP001164746">
    <property type="component" value="Chromosome 11"/>
</dbReference>
<evidence type="ECO:0008006" key="3">
    <source>
        <dbReference type="Google" id="ProtNLM"/>
    </source>
</evidence>
<proteinExistence type="predicted"/>
<keyword evidence="2" id="KW-1185">Reference proteome</keyword>
<name>A0ABY7FDG1_MYAAR</name>
<evidence type="ECO:0000313" key="1">
    <source>
        <dbReference type="EMBL" id="WAR20152.1"/>
    </source>
</evidence>
<evidence type="ECO:0000313" key="2">
    <source>
        <dbReference type="Proteomes" id="UP001164746"/>
    </source>
</evidence>
<protein>
    <recommendedName>
        <fullName evidence="3">Transposase</fullName>
    </recommendedName>
</protein>
<sequence length="174" mass="19915">NANIKKYILCHEIYGSTLNILRPLRRIPVKGRKQNREKTYMVQKVYSSHLSYNCHTPNTISLIINEVCDAIKAKFAAQVMRCPTSTEQFEKRWQFPHCRGALDGKHMAGLFSIVLMALVNVNNNFLVSDGTINDASIYKGSELKEGLERSNNIFNLMNKKRSLYLVMTFLSHTS</sequence>
<accession>A0ABY7FDG1</accession>
<feature type="non-terminal residue" evidence="1">
    <location>
        <position position="174"/>
    </location>
</feature>
<dbReference type="EMBL" id="CP111022">
    <property type="protein sequence ID" value="WAR20152.1"/>
    <property type="molecule type" value="Genomic_DNA"/>
</dbReference>
<reference evidence="1" key="1">
    <citation type="submission" date="2022-11" db="EMBL/GenBank/DDBJ databases">
        <title>Centuries of genome instability and evolution in soft-shell clam transmissible cancer (bioRxiv).</title>
        <authorList>
            <person name="Hart S.F.M."/>
            <person name="Yonemitsu M.A."/>
            <person name="Giersch R.M."/>
            <person name="Beal B.F."/>
            <person name="Arriagada G."/>
            <person name="Davis B.W."/>
            <person name="Ostrander E.A."/>
            <person name="Goff S.P."/>
            <person name="Metzger M.J."/>
        </authorList>
    </citation>
    <scope>NUCLEOTIDE SEQUENCE</scope>
    <source>
        <strain evidence="1">MELC-2E11</strain>
        <tissue evidence="1">Siphon/mantle</tissue>
    </source>
</reference>